<protein>
    <submittedName>
        <fullName evidence="1">Uncharacterized protein</fullName>
    </submittedName>
</protein>
<gene>
    <name evidence="1" type="ORF">ABVK50_03340</name>
</gene>
<name>A0AAU8CRT2_9HYPH</name>
<evidence type="ECO:0000313" key="1">
    <source>
        <dbReference type="EMBL" id="XCG49655.1"/>
    </source>
</evidence>
<sequence>MVRYDACLVDFANPTDERRLGILTVEIVAILEKLPIAVMKDNAKIVD</sequence>
<organism evidence="1">
    <name type="scientific">Mesorhizobium sp. WSM2240</name>
    <dbReference type="NCBI Taxonomy" id="3228851"/>
    <lineage>
        <taxon>Bacteria</taxon>
        <taxon>Pseudomonadati</taxon>
        <taxon>Pseudomonadota</taxon>
        <taxon>Alphaproteobacteria</taxon>
        <taxon>Hyphomicrobiales</taxon>
        <taxon>Phyllobacteriaceae</taxon>
        <taxon>Mesorhizobium</taxon>
    </lineage>
</organism>
<dbReference type="AlphaFoldDB" id="A0AAU8CRT2"/>
<reference evidence="1" key="1">
    <citation type="submission" date="2024-06" db="EMBL/GenBank/DDBJ databases">
        <title>Mesorhizobium karijinii sp. nov., a symbiont of the iconic Swainsona formosa from arid Australia.</title>
        <authorList>
            <person name="Hill Y.J."/>
            <person name="Watkin E.L.J."/>
            <person name="O'Hara G.W."/>
            <person name="Terpolilli J."/>
            <person name="Tye M.L."/>
            <person name="Kohlmeier M.G."/>
        </authorList>
    </citation>
    <scope>NUCLEOTIDE SEQUENCE</scope>
    <source>
        <strain evidence="1">WSM2240</strain>
    </source>
</reference>
<accession>A0AAU8CRT2</accession>
<dbReference type="RefSeq" id="WP_353642813.1">
    <property type="nucleotide sequence ID" value="NZ_CP159253.1"/>
</dbReference>
<proteinExistence type="predicted"/>
<dbReference type="EMBL" id="CP159253">
    <property type="protein sequence ID" value="XCG49655.1"/>
    <property type="molecule type" value="Genomic_DNA"/>
</dbReference>